<dbReference type="InterPro" id="IPR051315">
    <property type="entry name" value="Bact_Chemotaxis_CheA"/>
</dbReference>
<sequence>MVPVVDSPVLLEKWLQQQASAEQVMLIPNDMKPLSQEQATVLVIDDSLTTRQSLCATLQQEGYTVIPAQHGKEGLAKIQQHPEVQLVICDLEMPEMNGLEFLSHCRRQFSREKLPVVMLTSRQSDRYRQLAKQLGSNDYFIKPMIKQELIKMLQDQLLSEVL</sequence>
<dbReference type="Gene3D" id="3.40.50.2300">
    <property type="match status" value="1"/>
</dbReference>
<dbReference type="SMART" id="SM00448">
    <property type="entry name" value="REC"/>
    <property type="match status" value="1"/>
</dbReference>
<protein>
    <recommendedName>
        <fullName evidence="2">Response regulatory domain-containing protein</fullName>
    </recommendedName>
</protein>
<dbReference type="PANTHER" id="PTHR43395:SF1">
    <property type="entry name" value="CHEMOTAXIS PROTEIN CHEA"/>
    <property type="match status" value="1"/>
</dbReference>
<dbReference type="InterPro" id="IPR001789">
    <property type="entry name" value="Sig_transdc_resp-reg_receiver"/>
</dbReference>
<dbReference type="SUPFAM" id="SSF52172">
    <property type="entry name" value="CheY-like"/>
    <property type="match status" value="1"/>
</dbReference>
<dbReference type="Pfam" id="PF00072">
    <property type="entry name" value="Response_reg"/>
    <property type="match status" value="1"/>
</dbReference>
<evidence type="ECO:0000313" key="3">
    <source>
        <dbReference type="EMBL" id="KMW69942.1"/>
    </source>
</evidence>
<organism evidence="3 4">
    <name type="scientific">Limnoraphis robusta CS-951</name>
    <dbReference type="NCBI Taxonomy" id="1637645"/>
    <lineage>
        <taxon>Bacteria</taxon>
        <taxon>Bacillati</taxon>
        <taxon>Cyanobacteriota</taxon>
        <taxon>Cyanophyceae</taxon>
        <taxon>Oscillatoriophycideae</taxon>
        <taxon>Oscillatoriales</taxon>
        <taxon>Sirenicapillariaceae</taxon>
        <taxon>Limnoraphis</taxon>
    </lineage>
</organism>
<accession>A0A0J9EVB6</accession>
<comment type="caution">
    <text evidence="3">The sequence shown here is derived from an EMBL/GenBank/DDBJ whole genome shotgun (WGS) entry which is preliminary data.</text>
</comment>
<dbReference type="AlphaFoldDB" id="A0A0J9EVB6"/>
<name>A0A0J9EVB6_9CYAN</name>
<proteinExistence type="predicted"/>
<dbReference type="PANTHER" id="PTHR43395">
    <property type="entry name" value="SENSOR HISTIDINE KINASE CHEA"/>
    <property type="match status" value="1"/>
</dbReference>
<feature type="modified residue" description="4-aspartylphosphate" evidence="1">
    <location>
        <position position="90"/>
    </location>
</feature>
<evidence type="ECO:0000313" key="4">
    <source>
        <dbReference type="Proteomes" id="UP000033607"/>
    </source>
</evidence>
<feature type="domain" description="Response regulatory" evidence="2">
    <location>
        <begin position="40"/>
        <end position="157"/>
    </location>
</feature>
<reference evidence="3 4" key="1">
    <citation type="submission" date="2015-06" db="EMBL/GenBank/DDBJ databases">
        <title>Draft genome assembly of filamentous brackish cyanobacterium Limnoraphis robusta strain CS-951.</title>
        <authorList>
            <person name="Willis A."/>
            <person name="Parks M."/>
            <person name="Burford M.A."/>
        </authorList>
    </citation>
    <scope>NUCLEOTIDE SEQUENCE [LARGE SCALE GENOMIC DNA]</scope>
    <source>
        <strain evidence="3 4">CS-951</strain>
    </source>
</reference>
<dbReference type="PROSITE" id="PS50110">
    <property type="entry name" value="RESPONSE_REGULATORY"/>
    <property type="match status" value="1"/>
</dbReference>
<dbReference type="GO" id="GO:0000160">
    <property type="term" value="P:phosphorelay signal transduction system"/>
    <property type="evidence" value="ECO:0007669"/>
    <property type="project" value="InterPro"/>
</dbReference>
<keyword evidence="1" id="KW-0597">Phosphoprotein</keyword>
<dbReference type="Proteomes" id="UP000033607">
    <property type="component" value="Unassembled WGS sequence"/>
</dbReference>
<dbReference type="InterPro" id="IPR011006">
    <property type="entry name" value="CheY-like_superfamily"/>
</dbReference>
<gene>
    <name evidence="3" type="ORF">WN50_39220</name>
</gene>
<evidence type="ECO:0000259" key="2">
    <source>
        <dbReference type="PROSITE" id="PS50110"/>
    </source>
</evidence>
<evidence type="ECO:0000256" key="1">
    <source>
        <dbReference type="PROSITE-ProRule" id="PRU00169"/>
    </source>
</evidence>
<dbReference type="EMBL" id="LATL02000333">
    <property type="protein sequence ID" value="KMW69942.1"/>
    <property type="molecule type" value="Genomic_DNA"/>
</dbReference>